<organism evidence="1">
    <name type="scientific">Archaeoglobus fulgidus</name>
    <dbReference type="NCBI Taxonomy" id="2234"/>
    <lineage>
        <taxon>Archaea</taxon>
        <taxon>Methanobacteriati</taxon>
        <taxon>Methanobacteriota</taxon>
        <taxon>Archaeoglobi</taxon>
        <taxon>Archaeoglobales</taxon>
        <taxon>Archaeoglobaceae</taxon>
        <taxon>Archaeoglobus</taxon>
    </lineage>
</organism>
<sequence>MKKIGIILVVTLLITLCVQHEIRYPHEKEIFTTSSTCSKCHDRLTDVDGNDVSIYSDWQQTVHSNAAVDPYFLAKLSSEIAEFPELKNKIEAECAVCHMPLASAQAKFDGIKLTVSEGLNKNYSYYNFAVEGVSCTICHQIENKDLGEESSFSGNYSLDFATKKPDRKIYGPFEPVWPELMAGISGYRPVKGDIVRSAELCAICHTLYTPTVENGEIVGAFPEQTPYLEWLNSIYSPNVPCQTCHMKEAEAKITSMPRNAPVRDMRAHYFVGGNVQVLKMMGDNTGAERSENLLKSAAKIKIESVEIENERIIVKVAVENFAGHKFPTGFPSRRAFIHLYIEDSGGIVFESGKYYPDGRIEGEDEPFEPHHDVIDSSEDVQIYESVMMTRNGRVTWTLLEASGYVKDNRILPEGFEKSRAHPDTVVKGNASADPNFSDGRDEVTYIVYGNFSKPIKIVAELLYQPVSYPFLKTLHPTEQTELFLEAFSEVEKTTLISSDVKKIY</sequence>
<protein>
    <submittedName>
        <fullName evidence="1">Uncharacterized protein</fullName>
    </submittedName>
</protein>
<dbReference type="AlphaFoldDB" id="A0A7C3RMA4"/>
<reference evidence="1" key="1">
    <citation type="journal article" date="2020" name="mSystems">
        <title>Genome- and Community-Level Interaction Insights into Carbon Utilization and Element Cycling Functions of Hydrothermarchaeota in Hydrothermal Sediment.</title>
        <authorList>
            <person name="Zhou Z."/>
            <person name="Liu Y."/>
            <person name="Xu W."/>
            <person name="Pan J."/>
            <person name="Luo Z.H."/>
            <person name="Li M."/>
        </authorList>
    </citation>
    <scope>NUCLEOTIDE SEQUENCE [LARGE SCALE GENOMIC DNA]</scope>
    <source>
        <strain evidence="1">SpSt-87</strain>
    </source>
</reference>
<dbReference type="InterPro" id="IPR036280">
    <property type="entry name" value="Multihaem_cyt_sf"/>
</dbReference>
<evidence type="ECO:0000313" key="1">
    <source>
        <dbReference type="EMBL" id="HFW32945.1"/>
    </source>
</evidence>
<gene>
    <name evidence="1" type="ORF">ENW66_08380</name>
</gene>
<dbReference type="Gene3D" id="1.10.1130.10">
    <property type="entry name" value="Flavocytochrome C3, Chain A"/>
    <property type="match status" value="1"/>
</dbReference>
<accession>A0A7C3RMA4</accession>
<name>A0A7C3RMA4_ARCFL</name>
<proteinExistence type="predicted"/>
<comment type="caution">
    <text evidence="1">The sequence shown here is derived from an EMBL/GenBank/DDBJ whole genome shotgun (WGS) entry which is preliminary data.</text>
</comment>
<dbReference type="SUPFAM" id="SSF48695">
    <property type="entry name" value="Multiheme cytochromes"/>
    <property type="match status" value="1"/>
</dbReference>
<dbReference type="EMBL" id="DTLB01000049">
    <property type="protein sequence ID" value="HFW32945.1"/>
    <property type="molecule type" value="Genomic_DNA"/>
</dbReference>